<gene>
    <name evidence="1" type="primary">ORF204722</name>
</gene>
<reference evidence="1" key="1">
    <citation type="submission" date="2014-12" db="EMBL/GenBank/DDBJ databases">
        <title>Insight into the proteome of Arion vulgaris.</title>
        <authorList>
            <person name="Aradska J."/>
            <person name="Bulat T."/>
            <person name="Smidak R."/>
            <person name="Sarate P."/>
            <person name="Gangsoo J."/>
            <person name="Sialana F."/>
            <person name="Bilban M."/>
            <person name="Lubec G."/>
        </authorList>
    </citation>
    <scope>NUCLEOTIDE SEQUENCE</scope>
    <source>
        <tissue evidence="1">Skin</tissue>
    </source>
</reference>
<name>A0A0B7BQ28_9EUPU</name>
<accession>A0A0B7BQ28</accession>
<evidence type="ECO:0000313" key="1">
    <source>
        <dbReference type="EMBL" id="CEK94962.1"/>
    </source>
</evidence>
<organism evidence="1">
    <name type="scientific">Arion vulgaris</name>
    <dbReference type="NCBI Taxonomy" id="1028688"/>
    <lineage>
        <taxon>Eukaryota</taxon>
        <taxon>Metazoa</taxon>
        <taxon>Spiralia</taxon>
        <taxon>Lophotrochozoa</taxon>
        <taxon>Mollusca</taxon>
        <taxon>Gastropoda</taxon>
        <taxon>Heterobranchia</taxon>
        <taxon>Euthyneura</taxon>
        <taxon>Panpulmonata</taxon>
        <taxon>Eupulmonata</taxon>
        <taxon>Stylommatophora</taxon>
        <taxon>Helicina</taxon>
        <taxon>Arionoidea</taxon>
        <taxon>Arionidae</taxon>
        <taxon>Arion</taxon>
    </lineage>
</organism>
<protein>
    <submittedName>
        <fullName evidence="1">Uncharacterized protein</fullName>
    </submittedName>
</protein>
<sequence length="77" mass="8982">AFFYKNHTIQVVALHLLIDNDPHTCHYWIYVALKIKSLKVHYNMAEGGKIKVEEFRCIGSCVTIDGDRKFNTRNWNG</sequence>
<proteinExistence type="predicted"/>
<feature type="non-terminal residue" evidence="1">
    <location>
        <position position="77"/>
    </location>
</feature>
<dbReference type="AlphaFoldDB" id="A0A0B7BQ28"/>
<feature type="non-terminal residue" evidence="1">
    <location>
        <position position="1"/>
    </location>
</feature>
<dbReference type="EMBL" id="HACG01048097">
    <property type="protein sequence ID" value="CEK94962.1"/>
    <property type="molecule type" value="Transcribed_RNA"/>
</dbReference>